<evidence type="ECO:0000256" key="4">
    <source>
        <dbReference type="RuleBase" id="RU003718"/>
    </source>
</evidence>
<dbReference type="RefSeq" id="XP_008455780.1">
    <property type="nucleotide sequence ID" value="XM_008457558.2"/>
</dbReference>
<dbReference type="EnsemblPlants" id="MELO3C019177.2.1">
    <property type="protein sequence ID" value="MELO3C019177.2.1"/>
    <property type="gene ID" value="MELO3C019177.2"/>
</dbReference>
<accession>A0A1S3C198</accession>
<evidence type="ECO:0000313" key="9">
    <source>
        <dbReference type="RefSeq" id="XP_008455780.1"/>
    </source>
</evidence>
<dbReference type="Pfam" id="PF00201">
    <property type="entry name" value="UDPGT"/>
    <property type="match status" value="1"/>
</dbReference>
<sequence>MSNQNYVISENAGKNTHHLPVMVVMVPLPAQGHLNQLLHLSRLLSAFNIPVHFVGTATHNRQAQHRVGAEISNHLIQFHDFDIPIFPSPSPNPNTTHKFPSHLIPLMTAAAVHLRRPLAAFLSSLSSKAKRLIVIHDSLMSSVVQVVDTIVNVESYNFHSVSAFAATLHCLERKGIGGGDDNCESTKFYKEHVILKESNSVRSCENCFPTEFLDFIKSQFDQLPKKTCGKIYNTCRVIEGSSLKLIERIENEFNHWALGPFNPVKKLKNGERSSSKHSCMSWLDQQEPRSVMYISFGTTTTVEDKQIKEIAIGLARSHQKFIWVIRDADKGDIFHDDNDKKPKLPEGYNDLIGDRGLVIREWAPQLEILSHWATGGFMTHCGWNSCMESMTMGVPMAAWPMHSDQPRNTVLVTAILRVGVVVKDWDQGEEVVSALTVEEAVKRLIVSEEGAEIRMNAMRVGEAVRRSIEDGGDSRKELEAFVNHITR</sequence>
<dbReference type="eggNOG" id="KOG1192">
    <property type="taxonomic scope" value="Eukaryota"/>
</dbReference>
<protein>
    <recommendedName>
        <fullName evidence="5">Glycosyltransferase</fullName>
        <ecNumber evidence="5">2.4.1.-</ecNumber>
    </recommendedName>
</protein>
<dbReference type="FunFam" id="3.40.50.2000:FF:000060">
    <property type="entry name" value="Glycosyltransferase"/>
    <property type="match status" value="1"/>
</dbReference>
<dbReference type="FunFam" id="3.40.50.2000:FF:000238">
    <property type="entry name" value="Glycosyltransferase"/>
    <property type="match status" value="1"/>
</dbReference>
<dbReference type="Gene3D" id="3.40.50.2000">
    <property type="entry name" value="Glycogen Phosphorylase B"/>
    <property type="match status" value="2"/>
</dbReference>
<dbReference type="PANTHER" id="PTHR48044:SF22">
    <property type="entry name" value="GLYCOSYLTRANSFERASE"/>
    <property type="match status" value="1"/>
</dbReference>
<dbReference type="OrthoDB" id="5835829at2759"/>
<comment type="pathway">
    <text evidence="1">Secondary metabolite biosynthesis; terpenoid biosynthesis.</text>
</comment>
<dbReference type="SMR" id="A0A1S3C198"/>
<evidence type="ECO:0000259" key="6">
    <source>
        <dbReference type="Pfam" id="PF26168"/>
    </source>
</evidence>
<evidence type="ECO:0000313" key="8">
    <source>
        <dbReference type="Proteomes" id="UP001652600"/>
    </source>
</evidence>
<evidence type="ECO:0000256" key="2">
    <source>
        <dbReference type="ARBA" id="ARBA00009995"/>
    </source>
</evidence>
<dbReference type="PANTHER" id="PTHR48044">
    <property type="entry name" value="GLYCOSYLTRANSFERASE"/>
    <property type="match status" value="1"/>
</dbReference>
<reference evidence="7" key="1">
    <citation type="submission" date="2023-03" db="UniProtKB">
        <authorList>
            <consortium name="EnsemblPlants"/>
        </authorList>
    </citation>
    <scope>IDENTIFICATION</scope>
</reference>
<evidence type="ECO:0000313" key="7">
    <source>
        <dbReference type="EnsemblPlants" id="MELO3C019177.2.1"/>
    </source>
</evidence>
<keyword evidence="3 4" id="KW-0808">Transferase</keyword>
<dbReference type="Gramene" id="MELO3C019177.2.1">
    <property type="protein sequence ID" value="MELO3C019177.2.1"/>
    <property type="gene ID" value="MELO3C019177.2"/>
</dbReference>
<dbReference type="Pfam" id="PF26168">
    <property type="entry name" value="Glyco_transf_N"/>
    <property type="match status" value="1"/>
</dbReference>
<dbReference type="CDD" id="cd03784">
    <property type="entry name" value="GT1_Gtf-like"/>
    <property type="match status" value="1"/>
</dbReference>
<evidence type="ECO:0000256" key="3">
    <source>
        <dbReference type="ARBA" id="ARBA00022679"/>
    </source>
</evidence>
<dbReference type="AlphaFoldDB" id="A0A1S3C198"/>
<name>A0A1S3C198_CUCME</name>
<proteinExistence type="inferred from homology"/>
<feature type="domain" description="Glycosyltransferase N-terminal" evidence="6">
    <location>
        <begin position="21"/>
        <end position="263"/>
    </location>
</feature>
<organism evidence="8 9">
    <name type="scientific">Cucumis melo</name>
    <name type="common">Muskmelon</name>
    <dbReference type="NCBI Taxonomy" id="3656"/>
    <lineage>
        <taxon>Eukaryota</taxon>
        <taxon>Viridiplantae</taxon>
        <taxon>Streptophyta</taxon>
        <taxon>Embryophyta</taxon>
        <taxon>Tracheophyta</taxon>
        <taxon>Spermatophyta</taxon>
        <taxon>Magnoliopsida</taxon>
        <taxon>eudicotyledons</taxon>
        <taxon>Gunneridae</taxon>
        <taxon>Pentapetalae</taxon>
        <taxon>rosids</taxon>
        <taxon>fabids</taxon>
        <taxon>Cucurbitales</taxon>
        <taxon>Cucurbitaceae</taxon>
        <taxon>Benincaseae</taxon>
        <taxon>Cucumis</taxon>
    </lineage>
</organism>
<keyword evidence="4" id="KW-0328">Glycosyltransferase</keyword>
<dbReference type="Proteomes" id="UP001652600">
    <property type="component" value="Chromosome 8"/>
</dbReference>
<dbReference type="InterPro" id="IPR002213">
    <property type="entry name" value="UDP_glucos_trans"/>
</dbReference>
<dbReference type="GeneID" id="103495879"/>
<dbReference type="InterPro" id="IPR035595">
    <property type="entry name" value="UDP_glycos_trans_CS"/>
</dbReference>
<dbReference type="InterPro" id="IPR058980">
    <property type="entry name" value="Glyco_transf_N"/>
</dbReference>
<gene>
    <name evidence="9" type="primary">LOC103495879</name>
    <name evidence="7" type="synonym">103495879</name>
</gene>
<dbReference type="InParanoid" id="A0A1S3C198"/>
<dbReference type="GO" id="GO:0050404">
    <property type="term" value="F:zeatin O-beta-D-xylosyltransferase activity"/>
    <property type="evidence" value="ECO:0007669"/>
    <property type="project" value="UniProtKB-ARBA"/>
</dbReference>
<reference evidence="9" key="2">
    <citation type="submission" date="2025-04" db="UniProtKB">
        <authorList>
            <consortium name="RefSeq"/>
        </authorList>
    </citation>
    <scope>IDENTIFICATION</scope>
</reference>
<comment type="similarity">
    <text evidence="2 4">Belongs to the UDP-glycosyltransferase family.</text>
</comment>
<dbReference type="KEGG" id="cmo:103495879"/>
<evidence type="ECO:0000256" key="5">
    <source>
        <dbReference type="RuleBase" id="RU362057"/>
    </source>
</evidence>
<dbReference type="SUPFAM" id="SSF53756">
    <property type="entry name" value="UDP-Glycosyltransferase/glycogen phosphorylase"/>
    <property type="match status" value="1"/>
</dbReference>
<keyword evidence="8" id="KW-1185">Reference proteome</keyword>
<dbReference type="PROSITE" id="PS00375">
    <property type="entry name" value="UDPGT"/>
    <property type="match status" value="1"/>
</dbReference>
<dbReference type="EC" id="2.4.1.-" evidence="5"/>
<evidence type="ECO:0000256" key="1">
    <source>
        <dbReference type="ARBA" id="ARBA00004721"/>
    </source>
</evidence>
<dbReference type="GO" id="GO:0009690">
    <property type="term" value="P:cytokinin metabolic process"/>
    <property type="evidence" value="ECO:0007669"/>
    <property type="project" value="UniProtKB-ARBA"/>
</dbReference>